<dbReference type="Gene3D" id="3.40.630.10">
    <property type="entry name" value="Zn peptidases"/>
    <property type="match status" value="1"/>
</dbReference>
<organism evidence="1 2">
    <name type="scientific">Ophiocordyceps australis</name>
    <dbReference type="NCBI Taxonomy" id="1399860"/>
    <lineage>
        <taxon>Eukaryota</taxon>
        <taxon>Fungi</taxon>
        <taxon>Dikarya</taxon>
        <taxon>Ascomycota</taxon>
        <taxon>Pezizomycotina</taxon>
        <taxon>Sordariomycetes</taxon>
        <taxon>Hypocreomycetidae</taxon>
        <taxon>Hypocreales</taxon>
        <taxon>Ophiocordycipitaceae</taxon>
        <taxon>Ophiocordyceps</taxon>
    </lineage>
</organism>
<dbReference type="Proteomes" id="UP000224854">
    <property type="component" value="Unassembled WGS sequence"/>
</dbReference>
<reference evidence="1 2" key="1">
    <citation type="submission" date="2017-06" db="EMBL/GenBank/DDBJ databases">
        <title>Ant-infecting Ophiocordyceps genomes reveal a high diversity of potential behavioral manipulation genes and a possible major role for enterotoxins.</title>
        <authorList>
            <person name="De Bekker C."/>
            <person name="Evans H.C."/>
            <person name="Brachmann A."/>
            <person name="Hughes D.P."/>
        </authorList>
    </citation>
    <scope>NUCLEOTIDE SEQUENCE [LARGE SCALE GENOMIC DNA]</scope>
    <source>
        <strain evidence="1 2">1348a</strain>
    </source>
</reference>
<gene>
    <name evidence="1" type="ORF">CDD82_7830</name>
</gene>
<dbReference type="AlphaFoldDB" id="A0A2C5YQL7"/>
<accession>A0A2C5YQL7</accession>
<keyword evidence="2" id="KW-1185">Reference proteome</keyword>
<dbReference type="SUPFAM" id="SSF53187">
    <property type="entry name" value="Zn-dependent exopeptidases"/>
    <property type="match status" value="1"/>
</dbReference>
<evidence type="ECO:0000313" key="2">
    <source>
        <dbReference type="Proteomes" id="UP000224854"/>
    </source>
</evidence>
<protein>
    <recommendedName>
        <fullName evidence="3">Peptidase M20 dimerisation domain-containing protein</fullName>
    </recommendedName>
</protein>
<dbReference type="PANTHER" id="PTHR30575">
    <property type="entry name" value="PEPTIDASE M20"/>
    <property type="match status" value="1"/>
</dbReference>
<dbReference type="PANTHER" id="PTHR30575:SF0">
    <property type="entry name" value="XAA-ARG DIPEPTIDASE"/>
    <property type="match status" value="1"/>
</dbReference>
<evidence type="ECO:0000313" key="1">
    <source>
        <dbReference type="EMBL" id="PHH69324.1"/>
    </source>
</evidence>
<dbReference type="InterPro" id="IPR052030">
    <property type="entry name" value="Peptidase_M20/M20A_hydrolases"/>
</dbReference>
<evidence type="ECO:0008006" key="3">
    <source>
        <dbReference type="Google" id="ProtNLM"/>
    </source>
</evidence>
<dbReference type="OrthoDB" id="6119954at2759"/>
<name>A0A2C5YQL7_9HYPO</name>
<dbReference type="GO" id="GO:0016805">
    <property type="term" value="F:dipeptidase activity"/>
    <property type="evidence" value="ECO:0007669"/>
    <property type="project" value="TreeGrafter"/>
</dbReference>
<proteinExistence type="predicted"/>
<sequence length="115" mass="12483">MNLKYNQSLCQTYVEEMKLLGEEILLKQDSDHTASTDMGNVSHVVPTFHGAFGVDTEPGVSLHSREFEAVSAEQQAHDAAIRCGKGMAALALRVLMEDDIAKGALRDFKESGDSA</sequence>
<comment type="caution">
    <text evidence="1">The sequence shown here is derived from an EMBL/GenBank/DDBJ whole genome shotgun (WGS) entry which is preliminary data.</text>
</comment>
<dbReference type="EMBL" id="NJEU01000958">
    <property type="protein sequence ID" value="PHH69324.1"/>
    <property type="molecule type" value="Genomic_DNA"/>
</dbReference>